<feature type="domain" description="Nucleoside phosphorylase" evidence="2">
    <location>
        <begin position="106"/>
        <end position="293"/>
    </location>
</feature>
<dbReference type="Pfam" id="PF01048">
    <property type="entry name" value="PNP_UDP_1"/>
    <property type="match status" value="1"/>
</dbReference>
<reference evidence="3 4" key="1">
    <citation type="submission" date="2022-05" db="EMBL/GenBank/DDBJ databases">
        <authorList>
            <consortium name="Genoscope - CEA"/>
            <person name="William W."/>
        </authorList>
    </citation>
    <scope>NUCLEOTIDE SEQUENCE [LARGE SCALE GENOMIC DNA]</scope>
</reference>
<dbReference type="EMBL" id="CALNXK010000235">
    <property type="protein sequence ID" value="CAH3178140.1"/>
    <property type="molecule type" value="Genomic_DNA"/>
</dbReference>
<keyword evidence="4" id="KW-1185">Reference proteome</keyword>
<proteinExistence type="predicted"/>
<dbReference type="PANTHER" id="PTHR46832">
    <property type="entry name" value="5'-METHYLTHIOADENOSINE/S-ADENOSYLHOMOCYSTEINE NUCLEOSIDASE"/>
    <property type="match status" value="1"/>
</dbReference>
<evidence type="ECO:0000256" key="1">
    <source>
        <dbReference type="SAM" id="MobiDB-lite"/>
    </source>
</evidence>
<gene>
    <name evidence="3" type="ORF">PLOB_00020152</name>
</gene>
<name>A0ABN8RJX5_9CNID</name>
<feature type="region of interest" description="Disordered" evidence="1">
    <location>
        <begin position="30"/>
        <end position="50"/>
    </location>
</feature>
<protein>
    <recommendedName>
        <fullName evidence="2">Nucleoside phosphorylase domain-containing protein</fullName>
    </recommendedName>
</protein>
<dbReference type="InterPro" id="IPR035994">
    <property type="entry name" value="Nucleoside_phosphorylase_sf"/>
</dbReference>
<organism evidence="3 4">
    <name type="scientific">Porites lobata</name>
    <dbReference type="NCBI Taxonomy" id="104759"/>
    <lineage>
        <taxon>Eukaryota</taxon>
        <taxon>Metazoa</taxon>
        <taxon>Cnidaria</taxon>
        <taxon>Anthozoa</taxon>
        <taxon>Hexacorallia</taxon>
        <taxon>Scleractinia</taxon>
        <taxon>Fungiina</taxon>
        <taxon>Poritidae</taxon>
        <taxon>Porites</taxon>
    </lineage>
</organism>
<evidence type="ECO:0000313" key="3">
    <source>
        <dbReference type="EMBL" id="CAH3178140.1"/>
    </source>
</evidence>
<accession>A0ABN8RJX5</accession>
<dbReference type="PANTHER" id="PTHR46832:SF1">
    <property type="entry name" value="5'-METHYLTHIOADENOSINE_S-ADENOSYLHOMOCYSTEINE NUCLEOSIDASE"/>
    <property type="match status" value="1"/>
</dbReference>
<dbReference type="SUPFAM" id="SSF53167">
    <property type="entry name" value="Purine and uridine phosphorylases"/>
    <property type="match status" value="1"/>
</dbReference>
<dbReference type="Gene3D" id="3.40.50.1580">
    <property type="entry name" value="Nucleoside phosphorylase domain"/>
    <property type="match status" value="1"/>
</dbReference>
<dbReference type="InterPro" id="IPR000845">
    <property type="entry name" value="Nucleoside_phosphorylase_d"/>
</dbReference>
<comment type="caution">
    <text evidence="3">The sequence shown here is derived from an EMBL/GenBank/DDBJ whole genome shotgun (WGS) entry which is preliminary data.</text>
</comment>
<evidence type="ECO:0000259" key="2">
    <source>
        <dbReference type="Pfam" id="PF01048"/>
    </source>
</evidence>
<sequence length="376" mass="41284">MERSRNGTMMSLNSQDFENLESVEELYFGERETEDNQEQTKCRKTDSNPPEVDVAVLTNKDLPKTSKRLDLEQLPIDILLLTVEDCEFLACLSLLTGFSRMFQKDLGDVYIGNIGEMKIAVMKCRMGAAGPGGAAGVVRDAVKALTPKAVFCVGYCGGLQPVEVKLGDVVISEALITYAPSKVTKDGIEERGYRVPLKPNLAKVILNAAAGWSPPLRDPAELEVAQVRGALLSGPQVVDDSDLREALLSRFPGAIAVEMEAEGVYSAAHDLNVEWIIIKGVSDFADGKNSEKNAWRPFASIMAASVVAHILSNPIIFEDWPHYNNGKTSLPPSSGDYQTDVFNFSNDNYKTNNQQCSKIQQTKTRLILHLSVAFFF</sequence>
<evidence type="ECO:0000313" key="4">
    <source>
        <dbReference type="Proteomes" id="UP001159405"/>
    </source>
</evidence>
<dbReference type="Proteomes" id="UP001159405">
    <property type="component" value="Unassembled WGS sequence"/>
</dbReference>